<feature type="signal peptide" evidence="7">
    <location>
        <begin position="1"/>
        <end position="29"/>
    </location>
</feature>
<keyword evidence="7" id="KW-0732">Signal</keyword>
<protein>
    <submittedName>
        <fullName evidence="9">Cytochrome c</fullName>
    </submittedName>
</protein>
<dbReference type="Gene3D" id="1.10.760.10">
    <property type="entry name" value="Cytochrome c-like domain"/>
    <property type="match status" value="1"/>
</dbReference>
<dbReference type="Proteomes" id="UP000320653">
    <property type="component" value="Unassembled WGS sequence"/>
</dbReference>
<dbReference type="InterPro" id="IPR002327">
    <property type="entry name" value="Cyt_c_1A/1B"/>
</dbReference>
<dbReference type="InterPro" id="IPR009056">
    <property type="entry name" value="Cyt_c-like_dom"/>
</dbReference>
<dbReference type="OrthoDB" id="9805828at2"/>
<comment type="caution">
    <text evidence="9">The sequence shown here is derived from an EMBL/GenBank/DDBJ whole genome shotgun (WGS) entry which is preliminary data.</text>
</comment>
<dbReference type="Pfam" id="PF00034">
    <property type="entry name" value="Cytochrom_C"/>
    <property type="match status" value="1"/>
</dbReference>
<dbReference type="GO" id="GO:0009055">
    <property type="term" value="F:electron transfer activity"/>
    <property type="evidence" value="ECO:0007669"/>
    <property type="project" value="InterPro"/>
</dbReference>
<keyword evidence="4" id="KW-0249">Electron transport</keyword>
<dbReference type="PANTHER" id="PTHR11961">
    <property type="entry name" value="CYTOCHROME C"/>
    <property type="match status" value="1"/>
</dbReference>
<keyword evidence="10" id="KW-1185">Reference proteome</keyword>
<evidence type="ECO:0000256" key="1">
    <source>
        <dbReference type="ARBA" id="ARBA00022448"/>
    </source>
</evidence>
<evidence type="ECO:0000256" key="7">
    <source>
        <dbReference type="SAM" id="SignalP"/>
    </source>
</evidence>
<sequence length="132" mass="13866">MAYEMIFRPLMAAVVYGTLCLGTATLTQAADAAHGQQVFRQCSACHSADTATNKVGPSLKGVVGRHAGAVADYKYSKALTDAGTGGTVWDDATLGAFLASPRKAMPGTRMSFFGLSKQADIDDVIEYLKSNP</sequence>
<dbReference type="AlphaFoldDB" id="A0A561R372"/>
<feature type="chain" id="PRO_5022030090" evidence="7">
    <location>
        <begin position="30"/>
        <end position="132"/>
    </location>
</feature>
<keyword evidence="3 6" id="KW-0479">Metal-binding</keyword>
<evidence type="ECO:0000256" key="5">
    <source>
        <dbReference type="ARBA" id="ARBA00023004"/>
    </source>
</evidence>
<dbReference type="RefSeq" id="WP_145635239.1">
    <property type="nucleotide sequence ID" value="NZ_VIWP01000002.1"/>
</dbReference>
<reference evidence="9 10" key="1">
    <citation type="submission" date="2019-06" db="EMBL/GenBank/DDBJ databases">
        <title>Sorghum-associated microbial communities from plants grown in Nebraska, USA.</title>
        <authorList>
            <person name="Schachtman D."/>
        </authorList>
    </citation>
    <scope>NUCLEOTIDE SEQUENCE [LARGE SCALE GENOMIC DNA]</scope>
    <source>
        <strain evidence="9 10">1225</strain>
    </source>
</reference>
<evidence type="ECO:0000256" key="6">
    <source>
        <dbReference type="PROSITE-ProRule" id="PRU00433"/>
    </source>
</evidence>
<evidence type="ECO:0000313" key="10">
    <source>
        <dbReference type="Proteomes" id="UP000320653"/>
    </source>
</evidence>
<dbReference type="InterPro" id="IPR036909">
    <property type="entry name" value="Cyt_c-like_dom_sf"/>
</dbReference>
<accession>A0A561R372</accession>
<keyword evidence="5 6" id="KW-0408">Iron</keyword>
<dbReference type="GO" id="GO:0020037">
    <property type="term" value="F:heme binding"/>
    <property type="evidence" value="ECO:0007669"/>
    <property type="project" value="InterPro"/>
</dbReference>
<feature type="domain" description="Cytochrome c" evidence="8">
    <location>
        <begin position="30"/>
        <end position="132"/>
    </location>
</feature>
<evidence type="ECO:0000313" key="9">
    <source>
        <dbReference type="EMBL" id="TWF57049.1"/>
    </source>
</evidence>
<evidence type="ECO:0000256" key="2">
    <source>
        <dbReference type="ARBA" id="ARBA00022617"/>
    </source>
</evidence>
<dbReference type="SUPFAM" id="SSF46626">
    <property type="entry name" value="Cytochrome c"/>
    <property type="match status" value="1"/>
</dbReference>
<keyword evidence="1" id="KW-0813">Transport</keyword>
<gene>
    <name evidence="9" type="ORF">FHW37_102689</name>
</gene>
<organism evidence="9 10">
    <name type="scientific">Neorhizobium alkalisoli</name>
    <dbReference type="NCBI Taxonomy" id="528178"/>
    <lineage>
        <taxon>Bacteria</taxon>
        <taxon>Pseudomonadati</taxon>
        <taxon>Pseudomonadota</taxon>
        <taxon>Alphaproteobacteria</taxon>
        <taxon>Hyphomicrobiales</taxon>
        <taxon>Rhizobiaceae</taxon>
        <taxon>Rhizobium/Agrobacterium group</taxon>
        <taxon>Neorhizobium</taxon>
    </lineage>
</organism>
<evidence type="ECO:0000256" key="4">
    <source>
        <dbReference type="ARBA" id="ARBA00022982"/>
    </source>
</evidence>
<evidence type="ECO:0000259" key="8">
    <source>
        <dbReference type="PROSITE" id="PS51007"/>
    </source>
</evidence>
<dbReference type="EMBL" id="VIWP01000002">
    <property type="protein sequence ID" value="TWF57049.1"/>
    <property type="molecule type" value="Genomic_DNA"/>
</dbReference>
<dbReference type="GO" id="GO:0046872">
    <property type="term" value="F:metal ion binding"/>
    <property type="evidence" value="ECO:0007669"/>
    <property type="project" value="UniProtKB-KW"/>
</dbReference>
<dbReference type="PROSITE" id="PS51007">
    <property type="entry name" value="CYTC"/>
    <property type="match status" value="1"/>
</dbReference>
<proteinExistence type="predicted"/>
<dbReference type="PRINTS" id="PR00604">
    <property type="entry name" value="CYTCHRMECIAB"/>
</dbReference>
<keyword evidence="2 6" id="KW-0349">Heme</keyword>
<name>A0A561R372_9HYPH</name>
<evidence type="ECO:0000256" key="3">
    <source>
        <dbReference type="ARBA" id="ARBA00022723"/>
    </source>
</evidence>